<reference evidence="2 3" key="1">
    <citation type="submission" date="2019-02" db="EMBL/GenBank/DDBJ databases">
        <title>Genomic Encyclopedia of Archaeal and Bacterial Type Strains, Phase II (KMG-II): from individual species to whole genera.</title>
        <authorList>
            <person name="Goeker M."/>
        </authorList>
    </citation>
    <scope>NUCLEOTIDE SEQUENCE [LARGE SCALE GENOMIC DNA]</scope>
    <source>
        <strain evidence="2 3">DSM 18101</strain>
    </source>
</reference>
<dbReference type="Gene3D" id="3.90.1490.10">
    <property type="entry name" value="putative n-type atp pyrophosphatase, domain 2"/>
    <property type="match status" value="1"/>
</dbReference>
<sequence length="274" mass="30707">MPSNRATLQETRFLHQVYPTKLKPMCLGDSSWFDSRMRKVLLSWSGGKDSAWSLHVLRQAREFEICGLLTTVNEEFRRVAIHGFREELLERQASATGLPLWRVPLPFPCSNEEYETRMAVVCRRAVREGVQGIVFGDLFLEEIRAYREAKLKGTGLEPLFPLWGIPTHSLAAEMIAGGLRARLTCVDPRKVPAELAGEEWNASLLKRLPSGVDPCGENGEFHSFAHAGPMFSEDIPIVAGERVERDGFVYADLLPALSADRGHELPHTGNDVLR</sequence>
<feature type="domain" description="Diphthamide synthase" evidence="1">
    <location>
        <begin position="39"/>
        <end position="246"/>
    </location>
</feature>
<evidence type="ECO:0000313" key="3">
    <source>
        <dbReference type="Proteomes" id="UP000292958"/>
    </source>
</evidence>
<dbReference type="SUPFAM" id="SSF52402">
    <property type="entry name" value="Adenine nucleotide alpha hydrolases-like"/>
    <property type="match status" value="1"/>
</dbReference>
<evidence type="ECO:0000313" key="2">
    <source>
        <dbReference type="EMBL" id="RZU40711.1"/>
    </source>
</evidence>
<organism evidence="2 3">
    <name type="scientific">Edaphobacter modestus</name>
    <dbReference type="NCBI Taxonomy" id="388466"/>
    <lineage>
        <taxon>Bacteria</taxon>
        <taxon>Pseudomonadati</taxon>
        <taxon>Acidobacteriota</taxon>
        <taxon>Terriglobia</taxon>
        <taxon>Terriglobales</taxon>
        <taxon>Acidobacteriaceae</taxon>
        <taxon>Edaphobacter</taxon>
    </lineage>
</organism>
<gene>
    <name evidence="2" type="ORF">BDD14_2181</name>
</gene>
<proteinExistence type="predicted"/>
<name>A0A4Q7YUD5_9BACT</name>
<protein>
    <submittedName>
        <fullName evidence="2">Uncharacterized protein (TIGR00290 family)</fullName>
    </submittedName>
</protein>
<dbReference type="AlphaFoldDB" id="A0A4Q7YUD5"/>
<dbReference type="Pfam" id="PF01902">
    <property type="entry name" value="Diphthami_syn_2"/>
    <property type="match status" value="1"/>
</dbReference>
<dbReference type="EMBL" id="SHKW01000001">
    <property type="protein sequence ID" value="RZU40711.1"/>
    <property type="molecule type" value="Genomic_DNA"/>
</dbReference>
<comment type="caution">
    <text evidence="2">The sequence shown here is derived from an EMBL/GenBank/DDBJ whole genome shotgun (WGS) entry which is preliminary data.</text>
</comment>
<accession>A0A4Q7YUD5</accession>
<keyword evidence="3" id="KW-1185">Reference proteome</keyword>
<dbReference type="InterPro" id="IPR014729">
    <property type="entry name" value="Rossmann-like_a/b/a_fold"/>
</dbReference>
<dbReference type="Gene3D" id="3.40.50.620">
    <property type="entry name" value="HUPs"/>
    <property type="match status" value="1"/>
</dbReference>
<dbReference type="Proteomes" id="UP000292958">
    <property type="component" value="Unassembled WGS sequence"/>
</dbReference>
<dbReference type="InterPro" id="IPR002761">
    <property type="entry name" value="Diphthami_syn_dom"/>
</dbReference>
<evidence type="ECO:0000259" key="1">
    <source>
        <dbReference type="Pfam" id="PF01902"/>
    </source>
</evidence>